<name>A0A8J4SN96_9TREM</name>
<comment type="caution">
    <text evidence="2">The sequence shown here is derived from an EMBL/GenBank/DDBJ whole genome shotgun (WGS) entry which is preliminary data.</text>
</comment>
<feature type="compositionally biased region" description="Low complexity" evidence="1">
    <location>
        <begin position="1"/>
        <end position="15"/>
    </location>
</feature>
<protein>
    <submittedName>
        <fullName evidence="2">Uncharacterized protein</fullName>
    </submittedName>
</protein>
<dbReference type="AlphaFoldDB" id="A0A8J4SN96"/>
<dbReference type="EMBL" id="LUCH01003879">
    <property type="protein sequence ID" value="KAF5399617.1"/>
    <property type="molecule type" value="Genomic_DNA"/>
</dbReference>
<evidence type="ECO:0000313" key="3">
    <source>
        <dbReference type="Proteomes" id="UP000748531"/>
    </source>
</evidence>
<dbReference type="Proteomes" id="UP000748531">
    <property type="component" value="Unassembled WGS sequence"/>
</dbReference>
<gene>
    <name evidence="2" type="ORF">PHET_06458</name>
</gene>
<organism evidence="2 3">
    <name type="scientific">Paragonimus heterotremus</name>
    <dbReference type="NCBI Taxonomy" id="100268"/>
    <lineage>
        <taxon>Eukaryota</taxon>
        <taxon>Metazoa</taxon>
        <taxon>Spiralia</taxon>
        <taxon>Lophotrochozoa</taxon>
        <taxon>Platyhelminthes</taxon>
        <taxon>Trematoda</taxon>
        <taxon>Digenea</taxon>
        <taxon>Plagiorchiida</taxon>
        <taxon>Troglotremata</taxon>
        <taxon>Troglotrematidae</taxon>
        <taxon>Paragonimus</taxon>
    </lineage>
</organism>
<evidence type="ECO:0000313" key="2">
    <source>
        <dbReference type="EMBL" id="KAF5399617.1"/>
    </source>
</evidence>
<keyword evidence="3" id="KW-1185">Reference proteome</keyword>
<sequence>MSNSSTTMSSDQSGTVDNIQSPINEDSKSVSIGSQPYIYVLHHPDCKGNCDTNLFQDDSQTCTCNLLHYKPQRILEELPIRPISACCASLKQADVHGPHRSCTQQCSYDSPVINQGTYCKFGQRTYGACPCIYPMHFLSEKHLAWINKYRDLSPSEGYWKTKMWHGVI</sequence>
<dbReference type="OrthoDB" id="6229715at2759"/>
<evidence type="ECO:0000256" key="1">
    <source>
        <dbReference type="SAM" id="MobiDB-lite"/>
    </source>
</evidence>
<feature type="compositionally biased region" description="Polar residues" evidence="1">
    <location>
        <begin position="16"/>
        <end position="30"/>
    </location>
</feature>
<proteinExistence type="predicted"/>
<reference evidence="2" key="1">
    <citation type="submission" date="2019-05" db="EMBL/GenBank/DDBJ databases">
        <title>Annotation for the trematode Paragonimus heterotremus.</title>
        <authorList>
            <person name="Choi Y.-J."/>
        </authorList>
    </citation>
    <scope>NUCLEOTIDE SEQUENCE</scope>
    <source>
        <strain evidence="2">LC</strain>
    </source>
</reference>
<accession>A0A8J4SN96</accession>
<feature type="region of interest" description="Disordered" evidence="1">
    <location>
        <begin position="1"/>
        <end position="30"/>
    </location>
</feature>